<protein>
    <submittedName>
        <fullName evidence="1">TadE/TadG family type IV pilus assembly protein</fullName>
    </submittedName>
</protein>
<proteinExistence type="predicted"/>
<accession>A0ACC6Q9C4</accession>
<evidence type="ECO:0000313" key="1">
    <source>
        <dbReference type="EMBL" id="MEJ8640168.1"/>
    </source>
</evidence>
<comment type="caution">
    <text evidence="1">The sequence shown here is derived from an EMBL/GenBank/DDBJ whole genome shotgun (WGS) entry which is preliminary data.</text>
</comment>
<dbReference type="Proteomes" id="UP001377168">
    <property type="component" value="Unassembled WGS sequence"/>
</dbReference>
<evidence type="ECO:0000313" key="2">
    <source>
        <dbReference type="Proteomes" id="UP001377168"/>
    </source>
</evidence>
<sequence length="139" mass="14565">MRHPLKAQPGRRFGDRGDAAIQAAIVYPLLLLVVIGLVQAALWGYARSIAQTAAREGVQAGRAYGSTPADGARQARSALERLAGDNLTNRQVSTAGSTAEQVRIRVSGTALSLIPGVENWHVSADASGAVERWVPPQGG</sequence>
<name>A0ACC6Q9C4_9ACTN</name>
<organism evidence="1 2">
    <name type="scientific">Streptomyces achmelvichensis</name>
    <dbReference type="NCBI Taxonomy" id="3134111"/>
    <lineage>
        <taxon>Bacteria</taxon>
        <taxon>Bacillati</taxon>
        <taxon>Actinomycetota</taxon>
        <taxon>Actinomycetes</taxon>
        <taxon>Kitasatosporales</taxon>
        <taxon>Streptomycetaceae</taxon>
        <taxon>Streptomyces</taxon>
    </lineage>
</organism>
<keyword evidence="2" id="KW-1185">Reference proteome</keyword>
<dbReference type="EMBL" id="JBBKAJ010000039">
    <property type="protein sequence ID" value="MEJ8640168.1"/>
    <property type="molecule type" value="Genomic_DNA"/>
</dbReference>
<gene>
    <name evidence="1" type="ORF">WKI67_43570</name>
</gene>
<reference evidence="1" key="1">
    <citation type="submission" date="2024-03" db="EMBL/GenBank/DDBJ databases">
        <title>Novel Streptomyces species of biotechnological and ecological value are a feature of Machair soil.</title>
        <authorList>
            <person name="Prole J.R."/>
            <person name="Goodfellow M."/>
            <person name="Allenby N."/>
            <person name="Ward A.C."/>
        </authorList>
    </citation>
    <scope>NUCLEOTIDE SEQUENCE</scope>
    <source>
        <strain evidence="1">MS2.AVA.5</strain>
    </source>
</reference>